<dbReference type="RefSeq" id="WP_172806214.1">
    <property type="nucleotide sequence ID" value="NZ_LT796768.1"/>
</dbReference>
<dbReference type="EMBL" id="LT796768">
    <property type="protein sequence ID" value="SKB03061.1"/>
    <property type="molecule type" value="Genomic_DNA"/>
</dbReference>
<name>A0A1T4YP75_9ACTN</name>
<keyword evidence="2" id="KW-1185">Reference proteome</keyword>
<evidence type="ECO:0000313" key="2">
    <source>
        <dbReference type="Proteomes" id="UP000191040"/>
    </source>
</evidence>
<dbReference type="Proteomes" id="UP000191040">
    <property type="component" value="Chromosome I"/>
</dbReference>
<organism evidence="1 2">
    <name type="scientific">Aeromicrobium choanae</name>
    <dbReference type="NCBI Taxonomy" id="1736691"/>
    <lineage>
        <taxon>Bacteria</taxon>
        <taxon>Bacillati</taxon>
        <taxon>Actinomycetota</taxon>
        <taxon>Actinomycetes</taxon>
        <taxon>Propionibacteriales</taxon>
        <taxon>Nocardioidaceae</taxon>
        <taxon>Aeromicrobium</taxon>
    </lineage>
</organism>
<protein>
    <submittedName>
        <fullName evidence="1">Uncharacterized protein</fullName>
    </submittedName>
</protein>
<proteinExistence type="predicted"/>
<accession>A0A1T4YP75</accession>
<evidence type="ECO:0000313" key="1">
    <source>
        <dbReference type="EMBL" id="SKB03061.1"/>
    </source>
</evidence>
<reference evidence="2" key="1">
    <citation type="submission" date="2017-02" db="EMBL/GenBank/DDBJ databases">
        <authorList>
            <person name="Varghese N."/>
            <person name="Submissions S."/>
        </authorList>
    </citation>
    <scope>NUCLEOTIDE SEQUENCE [LARGE SCALE GENOMIC DNA]</scope>
    <source>
        <strain evidence="2">9H-4</strain>
    </source>
</reference>
<gene>
    <name evidence="1" type="ORF">SAMN06295964_0132</name>
</gene>
<sequence length="48" mass="5080">MIILLLLLATTAALTTAGLWTTITHDGLGVRPGPRSHPRDTFGASYDS</sequence>
<dbReference type="AlphaFoldDB" id="A0A1T4YP75"/>